<dbReference type="Proteomes" id="UP000023152">
    <property type="component" value="Unassembled WGS sequence"/>
</dbReference>
<comment type="caution">
    <text evidence="1">The sequence shown here is derived from an EMBL/GenBank/DDBJ whole genome shotgun (WGS) entry which is preliminary data.</text>
</comment>
<gene>
    <name evidence="1" type="ORF">RFI_01928</name>
</gene>
<organism evidence="1 2">
    <name type="scientific">Reticulomyxa filosa</name>
    <dbReference type="NCBI Taxonomy" id="46433"/>
    <lineage>
        <taxon>Eukaryota</taxon>
        <taxon>Sar</taxon>
        <taxon>Rhizaria</taxon>
        <taxon>Retaria</taxon>
        <taxon>Foraminifera</taxon>
        <taxon>Monothalamids</taxon>
        <taxon>Reticulomyxidae</taxon>
        <taxon>Reticulomyxa</taxon>
    </lineage>
</organism>
<proteinExistence type="predicted"/>
<name>X6PAF8_RETFI</name>
<accession>X6PAF8</accession>
<evidence type="ECO:0000313" key="2">
    <source>
        <dbReference type="Proteomes" id="UP000023152"/>
    </source>
</evidence>
<dbReference type="EMBL" id="ASPP01001910">
    <property type="protein sequence ID" value="ETO35146.1"/>
    <property type="molecule type" value="Genomic_DNA"/>
</dbReference>
<dbReference type="Gene3D" id="3.90.25.10">
    <property type="entry name" value="UDP-galactose 4-epimerase, domain 1"/>
    <property type="match status" value="1"/>
</dbReference>
<dbReference type="InterPro" id="IPR036291">
    <property type="entry name" value="NAD(P)-bd_dom_sf"/>
</dbReference>
<protein>
    <submittedName>
        <fullName evidence="1">Uncharacterized protein</fullName>
    </submittedName>
</protein>
<sequence>FITKPLPSDDPKKRKPDITLAKTYLKWEPTVHLEKGLSATIDYFVQYLDLDKQKTQDDQNKTLPVEDKQCKNVFFQNKPLFIEINIKLLSTKLVVAFKQHKLQILNKSFVKMTVHTMTMSLFILQNIITLTKMK</sequence>
<dbReference type="OrthoDB" id="331544at2759"/>
<keyword evidence="2" id="KW-1185">Reference proteome</keyword>
<feature type="non-terminal residue" evidence="1">
    <location>
        <position position="1"/>
    </location>
</feature>
<reference evidence="1 2" key="1">
    <citation type="journal article" date="2013" name="Curr. Biol.">
        <title>The Genome of the Foraminiferan Reticulomyxa filosa.</title>
        <authorList>
            <person name="Glockner G."/>
            <person name="Hulsmann N."/>
            <person name="Schleicher M."/>
            <person name="Noegel A.A."/>
            <person name="Eichinger L."/>
            <person name="Gallinger C."/>
            <person name="Pawlowski J."/>
            <person name="Sierra R."/>
            <person name="Euteneuer U."/>
            <person name="Pillet L."/>
            <person name="Moustafa A."/>
            <person name="Platzer M."/>
            <person name="Groth M."/>
            <person name="Szafranski K."/>
            <person name="Schliwa M."/>
        </authorList>
    </citation>
    <scope>NUCLEOTIDE SEQUENCE [LARGE SCALE GENOMIC DNA]</scope>
</reference>
<dbReference type="SUPFAM" id="SSF51735">
    <property type="entry name" value="NAD(P)-binding Rossmann-fold domains"/>
    <property type="match status" value="1"/>
</dbReference>
<evidence type="ECO:0000313" key="1">
    <source>
        <dbReference type="EMBL" id="ETO35146.1"/>
    </source>
</evidence>
<dbReference type="AlphaFoldDB" id="X6PAF8"/>